<name>A0A0V0QYT0_PSEPJ</name>
<evidence type="ECO:0000256" key="9">
    <source>
        <dbReference type="SAM" id="MobiDB-lite"/>
    </source>
</evidence>
<dbReference type="OMA" id="KNNDHED"/>
<evidence type="ECO:0000256" key="5">
    <source>
        <dbReference type="ARBA" id="ARBA00022701"/>
    </source>
</evidence>
<proteinExistence type="inferred from homology"/>
<dbReference type="PANTHER" id="PTHR10623">
    <property type="entry name" value="MICROTUBULE-ASSOCIATED PROTEIN RP/EB FAMILY MEMBER"/>
    <property type="match status" value="1"/>
</dbReference>
<evidence type="ECO:0000256" key="8">
    <source>
        <dbReference type="ARBA" id="ARBA00023306"/>
    </source>
</evidence>
<dbReference type="SUPFAM" id="SSF47576">
    <property type="entry name" value="Calponin-homology domain, CH-domain"/>
    <property type="match status" value="1"/>
</dbReference>
<protein>
    <submittedName>
        <fullName evidence="11">Calponin homology domain</fullName>
    </submittedName>
</protein>
<evidence type="ECO:0000313" key="11">
    <source>
        <dbReference type="EMBL" id="KRX07513.1"/>
    </source>
</evidence>
<evidence type="ECO:0000259" key="10">
    <source>
        <dbReference type="PROSITE" id="PS50021"/>
    </source>
</evidence>
<evidence type="ECO:0000313" key="12">
    <source>
        <dbReference type="Proteomes" id="UP000054937"/>
    </source>
</evidence>
<keyword evidence="4" id="KW-0132">Cell division</keyword>
<dbReference type="FunFam" id="1.10.418.10:FF:000028">
    <property type="entry name" value="RP/EB family microtubule-associated protein"/>
    <property type="match status" value="1"/>
</dbReference>
<comment type="caution">
    <text evidence="11">The sequence shown here is derived from an EMBL/GenBank/DDBJ whole genome shotgun (WGS) entry which is preliminary data.</text>
</comment>
<gene>
    <name evidence="11" type="ORF">PPERSA_11062</name>
</gene>
<sequence>MNENFGIMDQAYFTPKKEILEWINNLLQTNCQKIESLGAGNIYLQILDSMDKENRIPMHKVNFKAKLEYEFLQNLKLLQNCFAKFGLKKHIEVEKLSKCKYQDNLEMIQWMKRLFDVNGQAVQDYDPVARRKGQEIDLQFANKTVQPKIFIPTQQQQSQPKSSVTKDKENNSQTMNKRKTDNLMSNPSQVTQKTQQKLIKNDLQDVKQQQQFFEKQIQKQVESLQVDLLDKNHKLQKIKNIVVKSATSDTQKIHEIAAVLGLENILKATQQQEQELLKQQQELLQQQQQYLNQQQQEQQEEDQDQQQQYEQEEQVQQQIKENMVQMENLELNQNQHDDDIL</sequence>
<evidence type="ECO:0000256" key="4">
    <source>
        <dbReference type="ARBA" id="ARBA00022618"/>
    </source>
</evidence>
<keyword evidence="8" id="KW-0131">Cell cycle</keyword>
<organism evidence="11 12">
    <name type="scientific">Pseudocohnilembus persalinus</name>
    <name type="common">Ciliate</name>
    <dbReference type="NCBI Taxonomy" id="266149"/>
    <lineage>
        <taxon>Eukaryota</taxon>
        <taxon>Sar</taxon>
        <taxon>Alveolata</taxon>
        <taxon>Ciliophora</taxon>
        <taxon>Intramacronucleata</taxon>
        <taxon>Oligohymenophorea</taxon>
        <taxon>Scuticociliatia</taxon>
        <taxon>Philasterida</taxon>
        <taxon>Pseudocohnilembidae</taxon>
        <taxon>Pseudocohnilembus</taxon>
    </lineage>
</organism>
<dbReference type="Gene3D" id="1.10.418.10">
    <property type="entry name" value="Calponin-like domain"/>
    <property type="match status" value="1"/>
</dbReference>
<keyword evidence="12" id="KW-1185">Reference proteome</keyword>
<evidence type="ECO:0000256" key="2">
    <source>
        <dbReference type="ARBA" id="ARBA00010729"/>
    </source>
</evidence>
<feature type="region of interest" description="Disordered" evidence="9">
    <location>
        <begin position="150"/>
        <end position="192"/>
    </location>
</feature>
<evidence type="ECO:0000256" key="1">
    <source>
        <dbReference type="ARBA" id="ARBA00004245"/>
    </source>
</evidence>
<comment type="similarity">
    <text evidence="2">Belongs to the MAPRE family.</text>
</comment>
<dbReference type="PROSITE" id="PS50021">
    <property type="entry name" value="CH"/>
    <property type="match status" value="1"/>
</dbReference>
<dbReference type="EMBL" id="LDAU01000082">
    <property type="protein sequence ID" value="KRX07513.1"/>
    <property type="molecule type" value="Genomic_DNA"/>
</dbReference>
<dbReference type="Proteomes" id="UP000054937">
    <property type="component" value="Unassembled WGS sequence"/>
</dbReference>
<keyword evidence="7" id="KW-0206">Cytoskeleton</keyword>
<dbReference type="OrthoDB" id="2119228at2759"/>
<feature type="region of interest" description="Disordered" evidence="9">
    <location>
        <begin position="293"/>
        <end position="317"/>
    </location>
</feature>
<keyword evidence="6" id="KW-0498">Mitosis</keyword>
<dbReference type="InParanoid" id="A0A0V0QYT0"/>
<comment type="subcellular location">
    <subcellularLocation>
        <location evidence="1">Cytoplasm</location>
        <location evidence="1">Cytoskeleton</location>
    </subcellularLocation>
</comment>
<evidence type="ECO:0000256" key="6">
    <source>
        <dbReference type="ARBA" id="ARBA00022776"/>
    </source>
</evidence>
<evidence type="ECO:0000256" key="7">
    <source>
        <dbReference type="ARBA" id="ARBA00023212"/>
    </source>
</evidence>
<feature type="compositionally biased region" description="Low complexity" evidence="9">
    <location>
        <begin position="154"/>
        <end position="163"/>
    </location>
</feature>
<keyword evidence="5" id="KW-0493">Microtubule</keyword>
<dbReference type="InterPro" id="IPR027328">
    <property type="entry name" value="MAPRE"/>
</dbReference>
<feature type="domain" description="Calponin-homology (CH)" evidence="10">
    <location>
        <begin position="13"/>
        <end position="116"/>
    </location>
</feature>
<feature type="compositionally biased region" description="Polar residues" evidence="9">
    <location>
        <begin position="182"/>
        <end position="192"/>
    </location>
</feature>
<evidence type="ECO:0000256" key="3">
    <source>
        <dbReference type="ARBA" id="ARBA00022490"/>
    </source>
</evidence>
<dbReference type="GO" id="GO:0051301">
    <property type="term" value="P:cell division"/>
    <property type="evidence" value="ECO:0007669"/>
    <property type="project" value="UniProtKB-KW"/>
</dbReference>
<dbReference type="GO" id="GO:0005874">
    <property type="term" value="C:microtubule"/>
    <property type="evidence" value="ECO:0007669"/>
    <property type="project" value="UniProtKB-KW"/>
</dbReference>
<accession>A0A0V0QYT0</accession>
<dbReference type="GO" id="GO:0008017">
    <property type="term" value="F:microtubule binding"/>
    <property type="evidence" value="ECO:0007669"/>
    <property type="project" value="InterPro"/>
</dbReference>
<feature type="compositionally biased region" description="Low complexity" evidence="9">
    <location>
        <begin position="305"/>
        <end position="317"/>
    </location>
</feature>
<dbReference type="InterPro" id="IPR001715">
    <property type="entry name" value="CH_dom"/>
</dbReference>
<dbReference type="AlphaFoldDB" id="A0A0V0QYT0"/>
<dbReference type="InterPro" id="IPR036872">
    <property type="entry name" value="CH_dom_sf"/>
</dbReference>
<reference evidence="11 12" key="1">
    <citation type="journal article" date="2015" name="Sci. Rep.">
        <title>Genome of the facultative scuticociliatosis pathogen Pseudocohnilembus persalinus provides insight into its virulence through horizontal gene transfer.</title>
        <authorList>
            <person name="Xiong J."/>
            <person name="Wang G."/>
            <person name="Cheng J."/>
            <person name="Tian M."/>
            <person name="Pan X."/>
            <person name="Warren A."/>
            <person name="Jiang C."/>
            <person name="Yuan D."/>
            <person name="Miao W."/>
        </authorList>
    </citation>
    <scope>NUCLEOTIDE SEQUENCE [LARGE SCALE GENOMIC DNA]</scope>
    <source>
        <strain evidence="11">36N120E</strain>
    </source>
</reference>
<keyword evidence="3" id="KW-0963">Cytoplasm</keyword>